<evidence type="ECO:0000313" key="1">
    <source>
        <dbReference type="EMBL" id="SUZ10509.1"/>
    </source>
</evidence>
<sequence>MVQQACVRSAPRISRGIVPLPRSLRNLPPRTRLYVGLTFLAWGSIGLVLSNLAERKLGLEPTPSDQQDLDELLPRIEVVERKK</sequence>
<name>A0A381L998_BLUGR</name>
<accession>A0A381L998</accession>
<organism evidence="1">
    <name type="scientific">Blumeria graminis f. sp. tritici 96224</name>
    <dbReference type="NCBI Taxonomy" id="1268274"/>
    <lineage>
        <taxon>Eukaryota</taxon>
        <taxon>Fungi</taxon>
        <taxon>Dikarya</taxon>
        <taxon>Ascomycota</taxon>
        <taxon>Pezizomycotina</taxon>
        <taxon>Leotiomycetes</taxon>
        <taxon>Erysiphales</taxon>
        <taxon>Erysiphaceae</taxon>
        <taxon>Blumeria</taxon>
    </lineage>
</organism>
<gene>
    <name evidence="1" type="ORF">BGT96224V2_LOCUS3668</name>
</gene>
<dbReference type="EMBL" id="UIGY01000083">
    <property type="protein sequence ID" value="SUZ10509.1"/>
    <property type="molecule type" value="Genomic_DNA"/>
</dbReference>
<dbReference type="AlphaFoldDB" id="A0A381L998"/>
<proteinExistence type="predicted"/>
<reference evidence="1" key="1">
    <citation type="submission" date="2018-07" db="EMBL/GenBank/DDBJ databases">
        <authorList>
            <person name="Quirk P.G."/>
            <person name="Krulwich T.A."/>
        </authorList>
    </citation>
    <scope>NUCLEOTIDE SEQUENCE</scope>
    <source>
        <strain evidence="1">96224</strain>
    </source>
</reference>
<protein>
    <submittedName>
        <fullName evidence="1">Bgt-20579</fullName>
    </submittedName>
</protein>